<accession>A0A0S2DGC7</accession>
<evidence type="ECO:0000313" key="2">
    <source>
        <dbReference type="Proteomes" id="UP000061569"/>
    </source>
</evidence>
<dbReference type="Proteomes" id="UP000061569">
    <property type="component" value="Chromosome"/>
</dbReference>
<organism evidence="1 2">
    <name type="scientific">Lysobacter enzymogenes</name>
    <dbReference type="NCBI Taxonomy" id="69"/>
    <lineage>
        <taxon>Bacteria</taxon>
        <taxon>Pseudomonadati</taxon>
        <taxon>Pseudomonadota</taxon>
        <taxon>Gammaproteobacteria</taxon>
        <taxon>Lysobacterales</taxon>
        <taxon>Lysobacteraceae</taxon>
        <taxon>Lysobacter</taxon>
    </lineage>
</organism>
<gene>
    <name evidence="1" type="ORF">GLE_2337</name>
</gene>
<dbReference type="AlphaFoldDB" id="A0A0S2DGC7"/>
<evidence type="ECO:0000313" key="1">
    <source>
        <dbReference type="EMBL" id="ALN57686.1"/>
    </source>
</evidence>
<reference evidence="1 2" key="1">
    <citation type="submission" date="2015-11" db="EMBL/GenBank/DDBJ databases">
        <title>Genome sequences of Lysobacter enzymogenes strain C3 and Lysobacter antibioticus ATCC 29479.</title>
        <authorList>
            <person name="Kobayashi D.Y."/>
        </authorList>
    </citation>
    <scope>NUCLEOTIDE SEQUENCE [LARGE SCALE GENOMIC DNA]</scope>
    <source>
        <strain evidence="1 2">C3</strain>
    </source>
</reference>
<dbReference type="EMBL" id="CP013140">
    <property type="protein sequence ID" value="ALN57686.1"/>
    <property type="molecule type" value="Genomic_DNA"/>
</dbReference>
<sequence length="61" mass="6670">MHETSPFEGAGRMPADQSVSIRCRAPTRRLGWAALARRQDGCGVCKRSDHAGKYLLHASSD</sequence>
<protein>
    <submittedName>
        <fullName evidence="1">Uncharacterized protein</fullName>
    </submittedName>
</protein>
<dbReference type="KEGG" id="lez:GLE_2337"/>
<name>A0A0S2DGC7_LYSEN</name>
<proteinExistence type="predicted"/>